<evidence type="ECO:0000313" key="1">
    <source>
        <dbReference type="EMBL" id="SPS06604.1"/>
    </source>
</evidence>
<dbReference type="AlphaFoldDB" id="A0A2X0RFT5"/>
<protein>
    <submittedName>
        <fullName evidence="1">Uncharacterized protein</fullName>
    </submittedName>
</protein>
<proteinExistence type="predicted"/>
<sequence length="94" mass="10216">MPTYTRKTIDQKIADAEAKLKKLKTLKSGKTPAVALTAQSEGMAQLLTEITAVATTHKTTIAEVIMAVARIKKTGLKIENAKQNRSKSFDMIGQ</sequence>
<reference evidence="1" key="1">
    <citation type="submission" date="2018-05" db="EMBL/GenBank/DDBJ databases">
        <authorList>
            <person name="Lanie J.A."/>
            <person name="Ng W.-L."/>
            <person name="Kazmierczak K.M."/>
            <person name="Andrzejewski T.M."/>
            <person name="Davidsen T.M."/>
            <person name="Wayne K.J."/>
            <person name="Tettelin H."/>
            <person name="Glass J.I."/>
            <person name="Rusch D."/>
            <person name="Podicherti R."/>
            <person name="Tsui H.-C.T."/>
            <person name="Winkler M.E."/>
        </authorList>
    </citation>
    <scope>NUCLEOTIDE SEQUENCE</scope>
    <source>
        <strain evidence="1">KNB</strain>
    </source>
</reference>
<accession>A0A2X0RFT5</accession>
<dbReference type="EMBL" id="LS423452">
    <property type="protein sequence ID" value="SPS06604.1"/>
    <property type="molecule type" value="Genomic_DNA"/>
</dbReference>
<gene>
    <name evidence="1" type="ORF">NITFAB_2197</name>
</gene>
<organism evidence="1">
    <name type="scientific">Candidatus Nitrotoga fabula</name>
    <dbReference type="NCBI Taxonomy" id="2182327"/>
    <lineage>
        <taxon>Bacteria</taxon>
        <taxon>Pseudomonadati</taxon>
        <taxon>Pseudomonadota</taxon>
        <taxon>Betaproteobacteria</taxon>
        <taxon>Nitrosomonadales</taxon>
        <taxon>Gallionellaceae</taxon>
        <taxon>Candidatus Nitrotoga</taxon>
    </lineage>
</organism>
<name>A0A2X0RFT5_9PROT</name>